<organism evidence="1">
    <name type="scientific">Vecturithrix granuli</name>
    <dbReference type="NCBI Taxonomy" id="1499967"/>
    <lineage>
        <taxon>Bacteria</taxon>
        <taxon>Candidatus Moduliflexota</taxon>
        <taxon>Candidatus Vecturitrichia</taxon>
        <taxon>Candidatus Vecturitrichales</taxon>
        <taxon>Candidatus Vecturitrichaceae</taxon>
        <taxon>Candidatus Vecturithrix</taxon>
    </lineage>
</organism>
<dbReference type="InterPro" id="IPR025833">
    <property type="entry name" value="GDYXXLXY"/>
</dbReference>
<dbReference type="EMBL" id="DF820478">
    <property type="protein sequence ID" value="GAK61372.1"/>
    <property type="molecule type" value="Genomic_DNA"/>
</dbReference>
<dbReference type="STRING" id="1499967.U27_01272"/>
<dbReference type="Proteomes" id="UP000030661">
    <property type="component" value="Unassembled WGS sequence"/>
</dbReference>
<protein>
    <recommendedName>
        <fullName evidence="3">Membrane-anchored protein</fullName>
    </recommendedName>
</protein>
<accession>A0A081C9W7</accession>
<sequence>MRNALLWITALLVLAVVNVQIVQKERLLQQGITMLLRLAPVDPRSLIQGDYMALRYDLPEFLREHSLPRDGHVVVRLDEQQVATILRLHRPEAPPGPGEHLLRYRRREGSVQLGSKAFFFQEGHADYYANARYGELRVNNSGESVLVGLRDNDLHPLGPSQQK</sequence>
<proteinExistence type="predicted"/>
<dbReference type="Pfam" id="PF14345">
    <property type="entry name" value="GDYXXLXY"/>
    <property type="match status" value="1"/>
</dbReference>
<gene>
    <name evidence="1" type="ORF">U27_01272</name>
</gene>
<name>A0A081C9W7_VECG1</name>
<keyword evidence="2" id="KW-1185">Reference proteome</keyword>
<evidence type="ECO:0000313" key="1">
    <source>
        <dbReference type="EMBL" id="GAK61372.1"/>
    </source>
</evidence>
<dbReference type="AlphaFoldDB" id="A0A081C9W7"/>
<dbReference type="HOGENOM" id="CLU_105410_0_0_0"/>
<evidence type="ECO:0008006" key="3">
    <source>
        <dbReference type="Google" id="ProtNLM"/>
    </source>
</evidence>
<evidence type="ECO:0000313" key="2">
    <source>
        <dbReference type="Proteomes" id="UP000030661"/>
    </source>
</evidence>
<dbReference type="eggNOG" id="COG4929">
    <property type="taxonomic scope" value="Bacteria"/>
</dbReference>
<reference evidence="1" key="1">
    <citation type="journal article" date="2015" name="PeerJ">
        <title>First genomic representation of candidate bacterial phylum KSB3 points to enhanced environmental sensing as a trigger of wastewater bulking.</title>
        <authorList>
            <person name="Sekiguchi Y."/>
            <person name="Ohashi A."/>
            <person name="Parks D.H."/>
            <person name="Yamauchi T."/>
            <person name="Tyson G.W."/>
            <person name="Hugenholtz P."/>
        </authorList>
    </citation>
    <scope>NUCLEOTIDE SEQUENCE [LARGE SCALE GENOMIC DNA]</scope>
</reference>